<dbReference type="OrthoDB" id="418595at2759"/>
<dbReference type="PANTHER" id="PTHR43731">
    <property type="entry name" value="RHOMBOID PROTEASE"/>
    <property type="match status" value="1"/>
</dbReference>
<keyword evidence="6 8" id="KW-0472">Membrane</keyword>
<dbReference type="GO" id="GO:0004252">
    <property type="term" value="F:serine-type endopeptidase activity"/>
    <property type="evidence" value="ECO:0007669"/>
    <property type="project" value="InterPro"/>
</dbReference>
<evidence type="ECO:0000256" key="7">
    <source>
        <dbReference type="SAM" id="MobiDB-lite"/>
    </source>
</evidence>
<accession>A0A316YIS3</accession>
<dbReference type="GeneID" id="37043930"/>
<reference evidence="10 11" key="1">
    <citation type="journal article" date="2018" name="Mol. Biol. Evol.">
        <title>Broad Genomic Sampling Reveals a Smut Pathogenic Ancestry of the Fungal Clade Ustilaginomycotina.</title>
        <authorList>
            <person name="Kijpornyongpan T."/>
            <person name="Mondo S.J."/>
            <person name="Barry K."/>
            <person name="Sandor L."/>
            <person name="Lee J."/>
            <person name="Lipzen A."/>
            <person name="Pangilinan J."/>
            <person name="LaButti K."/>
            <person name="Hainaut M."/>
            <person name="Henrissat B."/>
            <person name="Grigoriev I.V."/>
            <person name="Spatafora J.W."/>
            <person name="Aime M.C."/>
        </authorList>
    </citation>
    <scope>NUCLEOTIDE SEQUENCE [LARGE SCALE GENOMIC DNA]</scope>
    <source>
        <strain evidence="10 11">MCA 4198</strain>
    </source>
</reference>
<gene>
    <name evidence="10" type="ORF">FA10DRAFT_267686</name>
</gene>
<dbReference type="EMBL" id="KZ819637">
    <property type="protein sequence ID" value="PWN89081.1"/>
    <property type="molecule type" value="Genomic_DNA"/>
</dbReference>
<evidence type="ECO:0000256" key="2">
    <source>
        <dbReference type="ARBA" id="ARBA00009045"/>
    </source>
</evidence>
<keyword evidence="3 8" id="KW-0812">Transmembrane</keyword>
<feature type="transmembrane region" description="Helical" evidence="8">
    <location>
        <begin position="164"/>
        <end position="183"/>
    </location>
</feature>
<dbReference type="STRING" id="215250.A0A316YIS3"/>
<dbReference type="PANTHER" id="PTHR43731:SF14">
    <property type="entry name" value="PRESENILIN-ASSOCIATED RHOMBOID-LIKE PROTEIN, MITOCHONDRIAL"/>
    <property type="match status" value="1"/>
</dbReference>
<dbReference type="Gene3D" id="1.20.1540.10">
    <property type="entry name" value="Rhomboid-like"/>
    <property type="match status" value="1"/>
</dbReference>
<dbReference type="Pfam" id="PF01694">
    <property type="entry name" value="Rhomboid"/>
    <property type="match status" value="1"/>
</dbReference>
<keyword evidence="4" id="KW-0378">Hydrolase</keyword>
<dbReference type="GO" id="GO:0006465">
    <property type="term" value="P:signal peptide processing"/>
    <property type="evidence" value="ECO:0007669"/>
    <property type="project" value="TreeGrafter"/>
</dbReference>
<dbReference type="SUPFAM" id="SSF144091">
    <property type="entry name" value="Rhomboid-like"/>
    <property type="match status" value="1"/>
</dbReference>
<evidence type="ECO:0000256" key="8">
    <source>
        <dbReference type="SAM" id="Phobius"/>
    </source>
</evidence>
<feature type="compositionally biased region" description="Basic residues" evidence="7">
    <location>
        <begin position="60"/>
        <end position="73"/>
    </location>
</feature>
<evidence type="ECO:0000256" key="1">
    <source>
        <dbReference type="ARBA" id="ARBA00004141"/>
    </source>
</evidence>
<dbReference type="InterPro" id="IPR050925">
    <property type="entry name" value="Rhomboid_protease_S54"/>
</dbReference>
<name>A0A316YIS3_9BASI</name>
<feature type="region of interest" description="Disordered" evidence="7">
    <location>
        <begin position="57"/>
        <end position="144"/>
    </location>
</feature>
<feature type="transmembrane region" description="Helical" evidence="8">
    <location>
        <begin position="231"/>
        <end position="249"/>
    </location>
</feature>
<dbReference type="Proteomes" id="UP000245768">
    <property type="component" value="Unassembled WGS sequence"/>
</dbReference>
<sequence>MSVFWVTGSTSLRQLGRTQGLVQARCGLVGLSTAALRVDTGHRPRLLQSSTFAPSPVLSAKKRSTSRVNRTRSLRVQPRFSQPPHPDSVRSQPPPPSTYPSAPARPSPASNSPLERPPSIPLSRLAPSPLHAARSQPPLRPLSPFLDQARQTAGGDRFSSDHTWVIFTFIGLNAVVFAAWSYAVHEARQRQDIAPYLFMRRNFTSGELNLGAGRWWTLVTSCISHEDTAHFAMNMVSFFFMAPPVLALVGPMTFTGLYFGAGIISSTISIAWRKYMNPWINRTPKDFAGKPLVATSSHGASGESHHFHPLAFGLALFSLSFLSLSFLP</sequence>
<evidence type="ECO:0000313" key="10">
    <source>
        <dbReference type="EMBL" id="PWN89081.1"/>
    </source>
</evidence>
<feature type="domain" description="Peptidase S54 rhomboid" evidence="9">
    <location>
        <begin position="213"/>
        <end position="302"/>
    </location>
</feature>
<evidence type="ECO:0000256" key="3">
    <source>
        <dbReference type="ARBA" id="ARBA00022692"/>
    </source>
</evidence>
<organism evidence="10 11">
    <name type="scientific">Acaromyces ingoldii</name>
    <dbReference type="NCBI Taxonomy" id="215250"/>
    <lineage>
        <taxon>Eukaryota</taxon>
        <taxon>Fungi</taxon>
        <taxon>Dikarya</taxon>
        <taxon>Basidiomycota</taxon>
        <taxon>Ustilaginomycotina</taxon>
        <taxon>Exobasidiomycetes</taxon>
        <taxon>Exobasidiales</taxon>
        <taxon>Cryptobasidiaceae</taxon>
        <taxon>Acaromyces</taxon>
    </lineage>
</organism>
<dbReference type="InterPro" id="IPR022764">
    <property type="entry name" value="Peptidase_S54_rhomboid_dom"/>
</dbReference>
<comment type="similarity">
    <text evidence="2">Belongs to the peptidase S54 family.</text>
</comment>
<keyword evidence="5 8" id="KW-1133">Transmembrane helix</keyword>
<dbReference type="RefSeq" id="XP_025376279.1">
    <property type="nucleotide sequence ID" value="XM_025522014.1"/>
</dbReference>
<dbReference type="InParanoid" id="A0A316YIS3"/>
<evidence type="ECO:0000256" key="5">
    <source>
        <dbReference type="ARBA" id="ARBA00022989"/>
    </source>
</evidence>
<evidence type="ECO:0000256" key="4">
    <source>
        <dbReference type="ARBA" id="ARBA00022801"/>
    </source>
</evidence>
<comment type="subcellular location">
    <subcellularLocation>
        <location evidence="1">Membrane</location>
        <topology evidence="1">Multi-pass membrane protein</topology>
    </subcellularLocation>
</comment>
<feature type="transmembrane region" description="Helical" evidence="8">
    <location>
        <begin position="307"/>
        <end position="327"/>
    </location>
</feature>
<evidence type="ECO:0000256" key="6">
    <source>
        <dbReference type="ARBA" id="ARBA00023136"/>
    </source>
</evidence>
<dbReference type="InterPro" id="IPR035952">
    <property type="entry name" value="Rhomboid-like_sf"/>
</dbReference>
<evidence type="ECO:0000259" key="9">
    <source>
        <dbReference type="Pfam" id="PF01694"/>
    </source>
</evidence>
<feature type="compositionally biased region" description="Pro residues" evidence="7">
    <location>
        <begin position="81"/>
        <end position="106"/>
    </location>
</feature>
<keyword evidence="11" id="KW-1185">Reference proteome</keyword>
<dbReference type="GO" id="GO:0016020">
    <property type="term" value="C:membrane"/>
    <property type="evidence" value="ECO:0007669"/>
    <property type="project" value="UniProtKB-SubCell"/>
</dbReference>
<protein>
    <recommendedName>
        <fullName evidence="9">Peptidase S54 rhomboid domain-containing protein</fullName>
    </recommendedName>
</protein>
<evidence type="ECO:0000313" key="11">
    <source>
        <dbReference type="Proteomes" id="UP000245768"/>
    </source>
</evidence>
<proteinExistence type="inferred from homology"/>
<dbReference type="AlphaFoldDB" id="A0A316YIS3"/>